<accession>A0ABT1D5N7</accession>
<dbReference type="Proteomes" id="UP001523392">
    <property type="component" value="Unassembled WGS sequence"/>
</dbReference>
<dbReference type="RefSeq" id="WP_252953873.1">
    <property type="nucleotide sequence ID" value="NZ_JAFIRR010000084.1"/>
</dbReference>
<keyword evidence="2" id="KW-1185">Reference proteome</keyword>
<gene>
    <name evidence="1" type="ORF">JYK14_13875</name>
</gene>
<evidence type="ECO:0008006" key="3">
    <source>
        <dbReference type="Google" id="ProtNLM"/>
    </source>
</evidence>
<protein>
    <recommendedName>
        <fullName evidence="3">LysR family transcriptional regulator</fullName>
    </recommendedName>
</protein>
<dbReference type="EMBL" id="JAFIRR010000084">
    <property type="protein sequence ID" value="MCO6417245.1"/>
    <property type="molecule type" value="Genomic_DNA"/>
</dbReference>
<proteinExistence type="predicted"/>
<sequence length="79" mass="8497">MTATPTLAPDRMLLRQFLAWVAAEPRPYAAAMEAWRTSCPRLSIWEDALAEGLVRIAPGGEGGMAAARIVLTEAGRAML</sequence>
<evidence type="ECO:0000313" key="2">
    <source>
        <dbReference type="Proteomes" id="UP001523392"/>
    </source>
</evidence>
<name>A0ABT1D5N7_9PROT</name>
<comment type="caution">
    <text evidence="1">The sequence shown here is derived from an EMBL/GenBank/DDBJ whole genome shotgun (WGS) entry which is preliminary data.</text>
</comment>
<organism evidence="1 2">
    <name type="scientific">Siccirubricoccus soli</name>
    <dbReference type="NCBI Taxonomy" id="2899147"/>
    <lineage>
        <taxon>Bacteria</taxon>
        <taxon>Pseudomonadati</taxon>
        <taxon>Pseudomonadota</taxon>
        <taxon>Alphaproteobacteria</taxon>
        <taxon>Acetobacterales</taxon>
        <taxon>Roseomonadaceae</taxon>
        <taxon>Siccirubricoccus</taxon>
    </lineage>
</organism>
<reference evidence="1 2" key="1">
    <citation type="submission" date="2021-12" db="EMBL/GenBank/DDBJ databases">
        <title>Siccirubricoccus leaddurans sp. nov., a high concentration Zn2+ tolerance bacterium.</title>
        <authorList>
            <person name="Cao Y."/>
        </authorList>
    </citation>
    <scope>NUCLEOTIDE SEQUENCE [LARGE SCALE GENOMIC DNA]</scope>
    <source>
        <strain evidence="1 2">KC 17139</strain>
    </source>
</reference>
<evidence type="ECO:0000313" key="1">
    <source>
        <dbReference type="EMBL" id="MCO6417245.1"/>
    </source>
</evidence>